<dbReference type="Pfam" id="PF18476">
    <property type="entry name" value="PIN_8"/>
    <property type="match status" value="1"/>
</dbReference>
<dbReference type="EMBL" id="BJMD01000033">
    <property type="protein sequence ID" value="GEB21045.1"/>
    <property type="molecule type" value="Genomic_DNA"/>
</dbReference>
<sequence length="429" mass="48105">MAGIYTDFGHYRVPDRAELKSALEKASVTVDANVMLDLYRGSDAYTSNMMVALRWLNNRLFVTHQAMREFWRNRTSVLEDRTKAKLDIERALGSANQTLRQAFRQWGNRTQMPETDMAEIVKLLESFVEGSRDLVSSFHVDDTENYPAPSEDPILQELESVLEGRVVGPLAASEWSKRVSEGIRRHGAGIAPGFKEKAADKEHLPEKVAGDYLVWSQACDIACEASTPLVVITRDQKEDWWWREKGAFLGPNRDLVEEFNGRSGGQVYLMTPQDFLRLFAELNHTQLPEDAFDAGSQDDELTSDDPLVGSEPEQMVADTGRSEWTLEGYEAVIASLEYQGSKQAAVIAAAVANDGSISRESVYEICEFEPTRMLRGFTKPVARHTRMLQKEGKVPPGVRGLLLPAYDFGPTANRWVVPDEVVRLVKESA</sequence>
<feature type="domain" description="PIN like" evidence="2">
    <location>
        <begin position="28"/>
        <end position="255"/>
    </location>
</feature>
<evidence type="ECO:0000313" key="4">
    <source>
        <dbReference type="Proteomes" id="UP000317715"/>
    </source>
</evidence>
<dbReference type="OrthoDB" id="9182727at2"/>
<name>A0A4Y3NKQ9_PAEAU</name>
<feature type="compositionally biased region" description="Acidic residues" evidence="1">
    <location>
        <begin position="290"/>
        <end position="303"/>
    </location>
</feature>
<protein>
    <recommendedName>
        <fullName evidence="2">PIN like domain-containing protein</fullName>
    </recommendedName>
</protein>
<organism evidence="3 4">
    <name type="scientific">Paenarthrobacter aurescens</name>
    <name type="common">Arthrobacter aurescens</name>
    <dbReference type="NCBI Taxonomy" id="43663"/>
    <lineage>
        <taxon>Bacteria</taxon>
        <taxon>Bacillati</taxon>
        <taxon>Actinomycetota</taxon>
        <taxon>Actinomycetes</taxon>
        <taxon>Micrococcales</taxon>
        <taxon>Micrococcaceae</taxon>
        <taxon>Paenarthrobacter</taxon>
    </lineage>
</organism>
<keyword evidence="4" id="KW-1185">Reference proteome</keyword>
<evidence type="ECO:0000259" key="2">
    <source>
        <dbReference type="Pfam" id="PF18476"/>
    </source>
</evidence>
<dbReference type="AlphaFoldDB" id="A0A4Y3NKQ9"/>
<dbReference type="InterPro" id="IPR041578">
    <property type="entry name" value="PIN_8"/>
</dbReference>
<evidence type="ECO:0000313" key="3">
    <source>
        <dbReference type="EMBL" id="GEB21045.1"/>
    </source>
</evidence>
<dbReference type="RefSeq" id="WP_141286351.1">
    <property type="nucleotide sequence ID" value="NZ_BAAAWK010000001.1"/>
</dbReference>
<accession>A0A4Y3NKQ9</accession>
<evidence type="ECO:0000256" key="1">
    <source>
        <dbReference type="SAM" id="MobiDB-lite"/>
    </source>
</evidence>
<gene>
    <name evidence="3" type="ORF">AAU01_38000</name>
</gene>
<comment type="caution">
    <text evidence="3">The sequence shown here is derived from an EMBL/GenBank/DDBJ whole genome shotgun (WGS) entry which is preliminary data.</text>
</comment>
<dbReference type="Proteomes" id="UP000317715">
    <property type="component" value="Unassembled WGS sequence"/>
</dbReference>
<dbReference type="GeneID" id="97302635"/>
<reference evidence="3 4" key="1">
    <citation type="submission" date="2019-06" db="EMBL/GenBank/DDBJ databases">
        <title>Whole genome shotgun sequence of Paenarthrobacter aurescens NBRC 12136.</title>
        <authorList>
            <person name="Hosoyama A."/>
            <person name="Uohara A."/>
            <person name="Ohji S."/>
            <person name="Ichikawa N."/>
        </authorList>
    </citation>
    <scope>NUCLEOTIDE SEQUENCE [LARGE SCALE GENOMIC DNA]</scope>
    <source>
        <strain evidence="3 4">NBRC 12136</strain>
    </source>
</reference>
<proteinExistence type="predicted"/>
<feature type="region of interest" description="Disordered" evidence="1">
    <location>
        <begin position="290"/>
        <end position="316"/>
    </location>
</feature>